<feature type="transmembrane region" description="Helical" evidence="7">
    <location>
        <begin position="14"/>
        <end position="38"/>
    </location>
</feature>
<dbReference type="PANTHER" id="PTHR23517">
    <property type="entry name" value="RESISTANCE PROTEIN MDTM, PUTATIVE-RELATED-RELATED"/>
    <property type="match status" value="1"/>
</dbReference>
<feature type="transmembrane region" description="Helical" evidence="7">
    <location>
        <begin position="376"/>
        <end position="397"/>
    </location>
</feature>
<dbReference type="EMBL" id="JACHEN010000022">
    <property type="protein sequence ID" value="MBB6217277.1"/>
    <property type="molecule type" value="Genomic_DNA"/>
</dbReference>
<feature type="transmembrane region" description="Helical" evidence="7">
    <location>
        <begin position="311"/>
        <end position="333"/>
    </location>
</feature>
<keyword evidence="3" id="KW-1003">Cell membrane</keyword>
<feature type="domain" description="Major facilitator superfamily (MFS) profile" evidence="8">
    <location>
        <begin position="13"/>
        <end position="403"/>
    </location>
</feature>
<dbReference type="InterPro" id="IPR036259">
    <property type="entry name" value="MFS_trans_sf"/>
</dbReference>
<dbReference type="InterPro" id="IPR005829">
    <property type="entry name" value="Sugar_transporter_CS"/>
</dbReference>
<evidence type="ECO:0000259" key="8">
    <source>
        <dbReference type="PROSITE" id="PS50850"/>
    </source>
</evidence>
<feature type="transmembrane region" description="Helical" evidence="7">
    <location>
        <begin position="345"/>
        <end position="364"/>
    </location>
</feature>
<dbReference type="PROSITE" id="PS00216">
    <property type="entry name" value="SUGAR_TRANSPORT_1"/>
    <property type="match status" value="1"/>
</dbReference>
<dbReference type="Pfam" id="PF07690">
    <property type="entry name" value="MFS_1"/>
    <property type="match status" value="1"/>
</dbReference>
<keyword evidence="4 7" id="KW-0812">Transmembrane</keyword>
<comment type="subcellular location">
    <subcellularLocation>
        <location evidence="1">Cell membrane</location>
        <topology evidence="1">Multi-pass membrane protein</topology>
    </subcellularLocation>
</comment>
<dbReference type="RefSeq" id="WP_184311783.1">
    <property type="nucleotide sequence ID" value="NZ_JACHEN010000022.1"/>
</dbReference>
<keyword evidence="5 7" id="KW-1133">Transmembrane helix</keyword>
<keyword evidence="6 7" id="KW-0472">Membrane</keyword>
<dbReference type="InterPro" id="IPR020846">
    <property type="entry name" value="MFS_dom"/>
</dbReference>
<dbReference type="InterPro" id="IPR050171">
    <property type="entry name" value="MFS_Transporters"/>
</dbReference>
<dbReference type="AlphaFoldDB" id="A0A841KV77"/>
<dbReference type="Proteomes" id="UP000579281">
    <property type="component" value="Unassembled WGS sequence"/>
</dbReference>
<evidence type="ECO:0000256" key="2">
    <source>
        <dbReference type="ARBA" id="ARBA00022448"/>
    </source>
</evidence>
<keyword evidence="10" id="KW-1185">Reference proteome</keyword>
<feature type="transmembrane region" description="Helical" evidence="7">
    <location>
        <begin position="220"/>
        <end position="237"/>
    </location>
</feature>
<name>A0A841KV77_9FIRM</name>
<sequence>MNPFKTYRGLPKSIYILFFAQVINRFGDFVLPFLTLYLTKKLGYSYGTAGIIAMISSLLAIPGSLVGGKLADQIGRRKTYLMAQTLAGIFLVPCAFVQKPGIIVILLFLSTFCNAAVRPSISAIVADLLPPEERQLGYSLIYQGINIGVSLGPIVAGFLFNNYLSLLFIGDALTSFIAVGLVFMNIKETNPIHKEEAHSIPEESEEAGNILTVLWKRPQILAFLVIDIGYTFAYTQHRFSLPLMLDDIFQNKGAEAFGYLMSINAFTVIVMTVFIISITKRLKPLVNIIIAGVLYAIGFGMIGMIKSFTLFSISTILWTVGEILVVTNHGVYMANNSPKNFRGRFNSIGALSWASGSALGTSLMGRYMGIMGVRAVWPLTAAVAGTASILMLMLHIYSLNRSERLNGTSE</sequence>
<evidence type="ECO:0000256" key="4">
    <source>
        <dbReference type="ARBA" id="ARBA00022692"/>
    </source>
</evidence>
<dbReference type="PROSITE" id="PS50850">
    <property type="entry name" value="MFS"/>
    <property type="match status" value="1"/>
</dbReference>
<reference evidence="9 10" key="1">
    <citation type="submission" date="2020-08" db="EMBL/GenBank/DDBJ databases">
        <title>Genomic Encyclopedia of Type Strains, Phase IV (KMG-IV): sequencing the most valuable type-strain genomes for metagenomic binning, comparative biology and taxonomic classification.</title>
        <authorList>
            <person name="Goeker M."/>
        </authorList>
    </citation>
    <scope>NUCLEOTIDE SEQUENCE [LARGE SCALE GENOMIC DNA]</scope>
    <source>
        <strain evidence="9 10">DSM 103526</strain>
    </source>
</reference>
<keyword evidence="2" id="KW-0813">Transport</keyword>
<feature type="transmembrane region" description="Helical" evidence="7">
    <location>
        <begin position="257"/>
        <end position="278"/>
    </location>
</feature>
<evidence type="ECO:0000313" key="10">
    <source>
        <dbReference type="Proteomes" id="UP000579281"/>
    </source>
</evidence>
<feature type="transmembrane region" description="Helical" evidence="7">
    <location>
        <begin position="44"/>
        <end position="67"/>
    </location>
</feature>
<dbReference type="Gene3D" id="1.20.1250.20">
    <property type="entry name" value="MFS general substrate transporter like domains"/>
    <property type="match status" value="1"/>
</dbReference>
<dbReference type="PANTHER" id="PTHR23517:SF2">
    <property type="entry name" value="MULTIDRUG RESISTANCE PROTEIN MDTH"/>
    <property type="match status" value="1"/>
</dbReference>
<dbReference type="GO" id="GO:0022857">
    <property type="term" value="F:transmembrane transporter activity"/>
    <property type="evidence" value="ECO:0007669"/>
    <property type="project" value="InterPro"/>
</dbReference>
<dbReference type="GO" id="GO:0005886">
    <property type="term" value="C:plasma membrane"/>
    <property type="evidence" value="ECO:0007669"/>
    <property type="project" value="UniProtKB-SubCell"/>
</dbReference>
<evidence type="ECO:0000256" key="3">
    <source>
        <dbReference type="ARBA" id="ARBA00022475"/>
    </source>
</evidence>
<evidence type="ECO:0000256" key="5">
    <source>
        <dbReference type="ARBA" id="ARBA00022989"/>
    </source>
</evidence>
<evidence type="ECO:0000256" key="7">
    <source>
        <dbReference type="SAM" id="Phobius"/>
    </source>
</evidence>
<feature type="transmembrane region" description="Helical" evidence="7">
    <location>
        <begin position="285"/>
        <end position="305"/>
    </location>
</feature>
<evidence type="ECO:0000256" key="1">
    <source>
        <dbReference type="ARBA" id="ARBA00004651"/>
    </source>
</evidence>
<dbReference type="InterPro" id="IPR011701">
    <property type="entry name" value="MFS"/>
</dbReference>
<feature type="transmembrane region" description="Helical" evidence="7">
    <location>
        <begin position="140"/>
        <end position="160"/>
    </location>
</feature>
<feature type="transmembrane region" description="Helical" evidence="7">
    <location>
        <begin position="79"/>
        <end position="98"/>
    </location>
</feature>
<comment type="caution">
    <text evidence="9">The sequence shown here is derived from an EMBL/GenBank/DDBJ whole genome shotgun (WGS) entry which is preliminary data.</text>
</comment>
<feature type="transmembrane region" description="Helical" evidence="7">
    <location>
        <begin position="166"/>
        <end position="186"/>
    </location>
</feature>
<dbReference type="SUPFAM" id="SSF103473">
    <property type="entry name" value="MFS general substrate transporter"/>
    <property type="match status" value="1"/>
</dbReference>
<proteinExistence type="predicted"/>
<protein>
    <submittedName>
        <fullName evidence="9">MFS family permease</fullName>
    </submittedName>
</protein>
<gene>
    <name evidence="9" type="ORF">HNQ80_003396</name>
</gene>
<accession>A0A841KV77</accession>
<evidence type="ECO:0000313" key="9">
    <source>
        <dbReference type="EMBL" id="MBB6217277.1"/>
    </source>
</evidence>
<dbReference type="CDD" id="cd17329">
    <property type="entry name" value="MFS_MdtH_MDR_like"/>
    <property type="match status" value="1"/>
</dbReference>
<evidence type="ECO:0000256" key="6">
    <source>
        <dbReference type="ARBA" id="ARBA00023136"/>
    </source>
</evidence>
<organism evidence="9 10">
    <name type="scientific">Anaerosolibacter carboniphilus</name>
    <dbReference type="NCBI Taxonomy" id="1417629"/>
    <lineage>
        <taxon>Bacteria</taxon>
        <taxon>Bacillati</taxon>
        <taxon>Bacillota</taxon>
        <taxon>Clostridia</taxon>
        <taxon>Peptostreptococcales</taxon>
        <taxon>Thermotaleaceae</taxon>
        <taxon>Anaerosolibacter</taxon>
    </lineage>
</organism>